<proteinExistence type="predicted"/>
<dbReference type="Proteomes" id="UP000623467">
    <property type="component" value="Unassembled WGS sequence"/>
</dbReference>
<dbReference type="OrthoDB" id="3267074at2759"/>
<protein>
    <submittedName>
        <fullName evidence="2">RNA-directed DNA polymerase from transposon X-element</fullName>
    </submittedName>
</protein>
<evidence type="ECO:0000313" key="2">
    <source>
        <dbReference type="EMBL" id="KAF7357192.1"/>
    </source>
</evidence>
<accession>A0A8H7D2P3</accession>
<gene>
    <name evidence="2" type="ORF">MSAN_01313900</name>
</gene>
<feature type="domain" description="Reverse transcriptase zinc-binding" evidence="1">
    <location>
        <begin position="98"/>
        <end position="153"/>
    </location>
</feature>
<keyword evidence="3" id="KW-1185">Reference proteome</keyword>
<name>A0A8H7D2P3_9AGAR</name>
<keyword evidence="2" id="KW-0548">Nucleotidyltransferase</keyword>
<reference evidence="2" key="1">
    <citation type="submission" date="2020-05" db="EMBL/GenBank/DDBJ databases">
        <title>Mycena genomes resolve the evolution of fungal bioluminescence.</title>
        <authorList>
            <person name="Tsai I.J."/>
        </authorList>
    </citation>
    <scope>NUCLEOTIDE SEQUENCE</scope>
    <source>
        <strain evidence="2">160909Yilan</strain>
    </source>
</reference>
<organism evidence="2 3">
    <name type="scientific">Mycena sanguinolenta</name>
    <dbReference type="NCBI Taxonomy" id="230812"/>
    <lineage>
        <taxon>Eukaryota</taxon>
        <taxon>Fungi</taxon>
        <taxon>Dikarya</taxon>
        <taxon>Basidiomycota</taxon>
        <taxon>Agaricomycotina</taxon>
        <taxon>Agaricomycetes</taxon>
        <taxon>Agaricomycetidae</taxon>
        <taxon>Agaricales</taxon>
        <taxon>Marasmiineae</taxon>
        <taxon>Mycenaceae</taxon>
        <taxon>Mycena</taxon>
    </lineage>
</organism>
<evidence type="ECO:0000259" key="1">
    <source>
        <dbReference type="Pfam" id="PF13966"/>
    </source>
</evidence>
<dbReference type="GO" id="GO:0003964">
    <property type="term" value="F:RNA-directed DNA polymerase activity"/>
    <property type="evidence" value="ECO:0007669"/>
    <property type="project" value="UniProtKB-KW"/>
</dbReference>
<keyword evidence="2" id="KW-0808">Transferase</keyword>
<dbReference type="Pfam" id="PF13966">
    <property type="entry name" value="zf-RVT"/>
    <property type="match status" value="1"/>
</dbReference>
<evidence type="ECO:0000313" key="3">
    <source>
        <dbReference type="Proteomes" id="UP000623467"/>
    </source>
</evidence>
<comment type="caution">
    <text evidence="2">The sequence shown here is derived from an EMBL/GenBank/DDBJ whole genome shotgun (WGS) entry which is preliminary data.</text>
</comment>
<keyword evidence="2" id="KW-0695">RNA-directed DNA polymerase</keyword>
<sequence length="248" mass="28206">MKTSSSSILLRASDLQILNVLWCIDEEAKKAAQEGSSSDNSIPPSFRGTLPWSRSARLQHYNARLKATVATEWKKSPRYHRIKPYDPSLPSNKFVKLTERMPRKLAVILVQLRTGHTILNKHLHRINRADSPICPCCKRADETIIHYLLHCPAHADARSELHRQGGRDARVLTKLLTKPELLPLLFRFIARTRRYHSVFGEIPALPPLEKPTRAERIAELNAIQLPHALLPVQVPRNAGPDWVPPARH</sequence>
<dbReference type="EMBL" id="JACAZH010000010">
    <property type="protein sequence ID" value="KAF7357192.1"/>
    <property type="molecule type" value="Genomic_DNA"/>
</dbReference>
<dbReference type="InterPro" id="IPR026960">
    <property type="entry name" value="RVT-Znf"/>
</dbReference>
<dbReference type="AlphaFoldDB" id="A0A8H7D2P3"/>